<dbReference type="InterPro" id="IPR052184">
    <property type="entry name" value="SDR_enzymes"/>
</dbReference>
<evidence type="ECO:0000313" key="2">
    <source>
        <dbReference type="Proteomes" id="UP001596018"/>
    </source>
</evidence>
<reference evidence="2" key="1">
    <citation type="journal article" date="2019" name="Int. J. Syst. Evol. Microbiol.">
        <title>The Global Catalogue of Microorganisms (GCM) 10K type strain sequencing project: providing services to taxonomists for standard genome sequencing and annotation.</title>
        <authorList>
            <consortium name="The Broad Institute Genomics Platform"/>
            <consortium name="The Broad Institute Genome Sequencing Center for Infectious Disease"/>
            <person name="Wu L."/>
            <person name="Ma J."/>
        </authorList>
    </citation>
    <scope>NUCLEOTIDE SEQUENCE [LARGE SCALE GENOMIC DNA]</scope>
    <source>
        <strain evidence="2">KACC 12822</strain>
    </source>
</reference>
<dbReference type="InterPro" id="IPR036291">
    <property type="entry name" value="NAD(P)-bd_dom_sf"/>
</dbReference>
<dbReference type="PANTHER" id="PTHR45458">
    <property type="entry name" value="SHORT-CHAIN DEHYDROGENASE/REDUCTASE SDR"/>
    <property type="match status" value="1"/>
</dbReference>
<dbReference type="PRINTS" id="PR00081">
    <property type="entry name" value="GDHRDH"/>
</dbReference>
<name>A0ABW0JZK0_9GAMM</name>
<evidence type="ECO:0000313" key="1">
    <source>
        <dbReference type="EMBL" id="MFC5441399.1"/>
    </source>
</evidence>
<dbReference type="PANTHER" id="PTHR45458:SF1">
    <property type="entry name" value="SHORT CHAIN DEHYDROGENASE"/>
    <property type="match status" value="1"/>
</dbReference>
<sequence length="235" mass="25279">MAAESTGGSVLIIGASRGLGHAMATEFLDRGWQVVGTVRGAGRTLLHELADENPGRVEIACLDITAPQQMAALHDRFASRRFDILFVNAGTANKHQDETIADVSTEEFVEVMVTNALGPMRVIEALQDLVTVTGLIGVMSSGQGSVGNNEKGGREIYRASKAALNQCMRSYAARHAGERRALLLMAPGWIRTDLGGPDARFSMEETVPDIVDVVIGKQGKPGLEYLDRFGEVVVW</sequence>
<dbReference type="EMBL" id="JBHSMM010000005">
    <property type="protein sequence ID" value="MFC5441399.1"/>
    <property type="molecule type" value="Genomic_DNA"/>
</dbReference>
<dbReference type="Proteomes" id="UP001596018">
    <property type="component" value="Unassembled WGS sequence"/>
</dbReference>
<organism evidence="1 2">
    <name type="scientific">Rhodanobacter ginsenosidimutans</name>
    <dbReference type="NCBI Taxonomy" id="490571"/>
    <lineage>
        <taxon>Bacteria</taxon>
        <taxon>Pseudomonadati</taxon>
        <taxon>Pseudomonadota</taxon>
        <taxon>Gammaproteobacteria</taxon>
        <taxon>Lysobacterales</taxon>
        <taxon>Rhodanobacteraceae</taxon>
        <taxon>Rhodanobacter</taxon>
    </lineage>
</organism>
<dbReference type="Pfam" id="PF13561">
    <property type="entry name" value="adh_short_C2"/>
    <property type="match status" value="1"/>
</dbReference>
<keyword evidence="2" id="KW-1185">Reference proteome</keyword>
<accession>A0ABW0JZK0</accession>
<protein>
    <submittedName>
        <fullName evidence="1">SDR family oxidoreductase</fullName>
    </submittedName>
</protein>
<dbReference type="SUPFAM" id="SSF51735">
    <property type="entry name" value="NAD(P)-binding Rossmann-fold domains"/>
    <property type="match status" value="1"/>
</dbReference>
<dbReference type="Gene3D" id="3.40.50.720">
    <property type="entry name" value="NAD(P)-binding Rossmann-like Domain"/>
    <property type="match status" value="1"/>
</dbReference>
<gene>
    <name evidence="1" type="ORF">ACFPK0_15400</name>
</gene>
<proteinExistence type="predicted"/>
<comment type="caution">
    <text evidence="1">The sequence shown here is derived from an EMBL/GenBank/DDBJ whole genome shotgun (WGS) entry which is preliminary data.</text>
</comment>
<dbReference type="InterPro" id="IPR002347">
    <property type="entry name" value="SDR_fam"/>
</dbReference>
<dbReference type="RefSeq" id="WP_056080796.1">
    <property type="nucleotide sequence ID" value="NZ_JALBWS010000011.1"/>
</dbReference>